<proteinExistence type="predicted"/>
<dbReference type="AlphaFoldDB" id="A0A0E9VX79"/>
<protein>
    <submittedName>
        <fullName evidence="1">Uncharacterized protein</fullName>
    </submittedName>
</protein>
<name>A0A0E9VX79_ANGAN</name>
<reference evidence="1" key="2">
    <citation type="journal article" date="2015" name="Fish Shellfish Immunol.">
        <title>Early steps in the European eel (Anguilla anguilla)-Vibrio vulnificus interaction in the gills: Role of the RtxA13 toxin.</title>
        <authorList>
            <person name="Callol A."/>
            <person name="Pajuelo D."/>
            <person name="Ebbesson L."/>
            <person name="Teles M."/>
            <person name="MacKenzie S."/>
            <person name="Amaro C."/>
        </authorList>
    </citation>
    <scope>NUCLEOTIDE SEQUENCE</scope>
</reference>
<reference evidence="1" key="1">
    <citation type="submission" date="2014-11" db="EMBL/GenBank/DDBJ databases">
        <authorList>
            <person name="Amaro Gonzalez C."/>
        </authorList>
    </citation>
    <scope>NUCLEOTIDE SEQUENCE</scope>
</reference>
<evidence type="ECO:0000313" key="1">
    <source>
        <dbReference type="EMBL" id="JAH82692.1"/>
    </source>
</evidence>
<accession>A0A0E9VX79</accession>
<sequence length="23" mass="2485">MSVGIACAFEGPLLKFSKSTERL</sequence>
<organism evidence="1">
    <name type="scientific">Anguilla anguilla</name>
    <name type="common">European freshwater eel</name>
    <name type="synonym">Muraena anguilla</name>
    <dbReference type="NCBI Taxonomy" id="7936"/>
    <lineage>
        <taxon>Eukaryota</taxon>
        <taxon>Metazoa</taxon>
        <taxon>Chordata</taxon>
        <taxon>Craniata</taxon>
        <taxon>Vertebrata</taxon>
        <taxon>Euteleostomi</taxon>
        <taxon>Actinopterygii</taxon>
        <taxon>Neopterygii</taxon>
        <taxon>Teleostei</taxon>
        <taxon>Anguilliformes</taxon>
        <taxon>Anguillidae</taxon>
        <taxon>Anguilla</taxon>
    </lineage>
</organism>
<dbReference type="EMBL" id="GBXM01025885">
    <property type="protein sequence ID" value="JAH82692.1"/>
    <property type="molecule type" value="Transcribed_RNA"/>
</dbReference>